<dbReference type="EMBL" id="CP034204">
    <property type="protein sequence ID" value="QBZ54430.1"/>
    <property type="molecule type" value="Genomic_DNA"/>
</dbReference>
<reference evidence="1 2" key="1">
    <citation type="journal article" date="2019" name="Mol. Biol. Evol.">
        <title>Blast fungal genomes show frequent chromosomal changes, gene gains and losses, and effector gene turnover.</title>
        <authorList>
            <person name="Gomez Luciano L.B."/>
            <person name="Jason Tsai I."/>
            <person name="Chuma I."/>
            <person name="Tosa Y."/>
            <person name="Chen Y.H."/>
            <person name="Li J.Y."/>
            <person name="Li M.Y."/>
            <person name="Jade Lu M.Y."/>
            <person name="Nakayashiki H."/>
            <person name="Li W.H."/>
        </authorList>
    </citation>
    <scope>NUCLEOTIDE SEQUENCE [LARGE SCALE GENOMIC DNA]</scope>
    <source>
        <strain evidence="1">MZ5-1-6</strain>
    </source>
</reference>
<name>A0A4P7N3D8_PYROR</name>
<proteinExistence type="predicted"/>
<dbReference type="Proteomes" id="UP000294847">
    <property type="component" value="Chromosome 1"/>
</dbReference>
<dbReference type="AlphaFoldDB" id="A0A4P7N3D8"/>
<sequence length="70" mass="7765">MQSSMELIGAKSAIATLKTVLWAHRRSALRRSVIRTAVEFFRHSGVCTKYIPYLGDSIADLGKGQKKEKG</sequence>
<gene>
    <name evidence="1" type="ORF">PoMZ_10130</name>
</gene>
<accession>A0A4P7N3D8</accession>
<evidence type="ECO:0000313" key="1">
    <source>
        <dbReference type="EMBL" id="QBZ54430.1"/>
    </source>
</evidence>
<protein>
    <submittedName>
        <fullName evidence="1">Uncharacterized protein</fullName>
    </submittedName>
</protein>
<organism evidence="1 2">
    <name type="scientific">Pyricularia oryzae</name>
    <name type="common">Rice blast fungus</name>
    <name type="synonym">Magnaporthe oryzae</name>
    <dbReference type="NCBI Taxonomy" id="318829"/>
    <lineage>
        <taxon>Eukaryota</taxon>
        <taxon>Fungi</taxon>
        <taxon>Dikarya</taxon>
        <taxon>Ascomycota</taxon>
        <taxon>Pezizomycotina</taxon>
        <taxon>Sordariomycetes</taxon>
        <taxon>Sordariomycetidae</taxon>
        <taxon>Magnaporthales</taxon>
        <taxon>Pyriculariaceae</taxon>
        <taxon>Pyricularia</taxon>
    </lineage>
</organism>
<evidence type="ECO:0000313" key="2">
    <source>
        <dbReference type="Proteomes" id="UP000294847"/>
    </source>
</evidence>